<evidence type="ECO:0000313" key="2">
    <source>
        <dbReference type="EMBL" id="MDF0706794.1"/>
    </source>
</evidence>
<dbReference type="CDD" id="cd02440">
    <property type="entry name" value="AdoMet_MTases"/>
    <property type="match status" value="1"/>
</dbReference>
<dbReference type="GO" id="GO:0008168">
    <property type="term" value="F:methyltransferase activity"/>
    <property type="evidence" value="ECO:0007669"/>
    <property type="project" value="UniProtKB-KW"/>
</dbReference>
<dbReference type="Proteomes" id="UP001217083">
    <property type="component" value="Unassembled WGS sequence"/>
</dbReference>
<dbReference type="SUPFAM" id="SSF53335">
    <property type="entry name" value="S-adenosyl-L-methionine-dependent methyltransferases"/>
    <property type="match status" value="1"/>
</dbReference>
<name>A0ABT5XLM9_9FLAO</name>
<dbReference type="PANTHER" id="PTHR12843">
    <property type="entry name" value="PROTEIN-LYSINE N-METHYLTRANSFERASE METTL10"/>
    <property type="match status" value="1"/>
</dbReference>
<evidence type="ECO:0000259" key="1">
    <source>
        <dbReference type="Pfam" id="PF13649"/>
    </source>
</evidence>
<dbReference type="PANTHER" id="PTHR12843:SF5">
    <property type="entry name" value="EEF1A LYSINE METHYLTRANSFERASE 2"/>
    <property type="match status" value="1"/>
</dbReference>
<comment type="caution">
    <text evidence="2">The sequence shown here is derived from an EMBL/GenBank/DDBJ whole genome shotgun (WGS) entry which is preliminary data.</text>
</comment>
<organism evidence="2 3">
    <name type="scientific">Flagellimonas okinawensis</name>
    <dbReference type="NCBI Taxonomy" id="3031324"/>
    <lineage>
        <taxon>Bacteria</taxon>
        <taxon>Pseudomonadati</taxon>
        <taxon>Bacteroidota</taxon>
        <taxon>Flavobacteriia</taxon>
        <taxon>Flavobacteriales</taxon>
        <taxon>Flavobacteriaceae</taxon>
        <taxon>Flagellimonas</taxon>
    </lineage>
</organism>
<dbReference type="EMBL" id="JARFVA010000002">
    <property type="protein sequence ID" value="MDF0706794.1"/>
    <property type="molecule type" value="Genomic_DNA"/>
</dbReference>
<dbReference type="InterPro" id="IPR041698">
    <property type="entry name" value="Methyltransf_25"/>
</dbReference>
<dbReference type="InterPro" id="IPR029063">
    <property type="entry name" value="SAM-dependent_MTases_sf"/>
</dbReference>
<dbReference type="Pfam" id="PF13649">
    <property type="entry name" value="Methyltransf_25"/>
    <property type="match status" value="1"/>
</dbReference>
<gene>
    <name evidence="2" type="ORF">PY091_06170</name>
</gene>
<evidence type="ECO:0000313" key="3">
    <source>
        <dbReference type="Proteomes" id="UP001217083"/>
    </source>
</evidence>
<dbReference type="Gene3D" id="3.40.50.150">
    <property type="entry name" value="Vaccinia Virus protein VP39"/>
    <property type="match status" value="1"/>
</dbReference>
<proteinExistence type="predicted"/>
<feature type="domain" description="Methyltransferase" evidence="1">
    <location>
        <begin position="44"/>
        <end position="123"/>
    </location>
</feature>
<reference evidence="2 3" key="1">
    <citation type="submission" date="2023-03" db="EMBL/GenBank/DDBJ databases">
        <title>Muricauda XX sp. nov. and Muricauda XXX sp. nov., two novel species isolated from Okinawa Trough.</title>
        <authorList>
            <person name="Cao W."/>
            <person name="Deng X."/>
        </authorList>
    </citation>
    <scope>NUCLEOTIDE SEQUENCE [LARGE SCALE GENOMIC DNA]</scope>
    <source>
        <strain evidence="2 3">81s02</strain>
    </source>
</reference>
<keyword evidence="2" id="KW-0489">Methyltransferase</keyword>
<sequence>MDKKGHWETVYATKKPDEVSWTQEVPQTSLDFIRSCNLDKASKIIDVGGGDSKLVDHLLNEGFKDITVLDISGKSLERAKARLGDKAQQVKWIESDVLSFRPQETYDLWHDRAAFHFLTEPGQIQTYVDLINNAVNGYVIIGTFSENGPKKCSGLDIKQYTEDTMEETFRSFNKIACKTEDHITPFSTSQNFVFCRFKRMRD</sequence>
<dbReference type="RefSeq" id="WP_275648833.1">
    <property type="nucleotide sequence ID" value="NZ_JARFVA010000002.1"/>
</dbReference>
<accession>A0ABT5XLM9</accession>
<keyword evidence="2" id="KW-0808">Transferase</keyword>
<keyword evidence="3" id="KW-1185">Reference proteome</keyword>
<dbReference type="GO" id="GO:0032259">
    <property type="term" value="P:methylation"/>
    <property type="evidence" value="ECO:0007669"/>
    <property type="project" value="UniProtKB-KW"/>
</dbReference>
<protein>
    <submittedName>
        <fullName evidence="2">Class I SAM-dependent methyltransferase</fullName>
    </submittedName>
</protein>